<keyword evidence="2" id="KW-1185">Reference proteome</keyword>
<dbReference type="AlphaFoldDB" id="X6P8D6"/>
<accession>X6P8D6</accession>
<dbReference type="EMBL" id="ASPP01002636">
    <property type="protein sequence ID" value="ETO34363.1"/>
    <property type="molecule type" value="Genomic_DNA"/>
</dbReference>
<sequence>MSIQINNIFQSLPELSKPFTISQCILFKNELLICGGYETNDCIQLNRYCVIQLLHLQTNSNEINLLFFEGQYPSQMKQIFLMKYKKNSKYEHDSIYQSFNTNIRGLIGGMNNDLFYPKNIEVIDRNQK</sequence>
<evidence type="ECO:0000313" key="2">
    <source>
        <dbReference type="Proteomes" id="UP000023152"/>
    </source>
</evidence>
<dbReference type="Proteomes" id="UP000023152">
    <property type="component" value="Unassembled WGS sequence"/>
</dbReference>
<organism evidence="1 2">
    <name type="scientific">Reticulomyxa filosa</name>
    <dbReference type="NCBI Taxonomy" id="46433"/>
    <lineage>
        <taxon>Eukaryota</taxon>
        <taxon>Sar</taxon>
        <taxon>Rhizaria</taxon>
        <taxon>Retaria</taxon>
        <taxon>Foraminifera</taxon>
        <taxon>Monothalamids</taxon>
        <taxon>Reticulomyxidae</taxon>
        <taxon>Reticulomyxa</taxon>
    </lineage>
</organism>
<protein>
    <recommendedName>
        <fullName evidence="3">Kelch motif family protein</fullName>
    </recommendedName>
</protein>
<proteinExistence type="predicted"/>
<gene>
    <name evidence="1" type="ORF">RFI_02731</name>
</gene>
<evidence type="ECO:0008006" key="3">
    <source>
        <dbReference type="Google" id="ProtNLM"/>
    </source>
</evidence>
<comment type="caution">
    <text evidence="1">The sequence shown here is derived from an EMBL/GenBank/DDBJ whole genome shotgun (WGS) entry which is preliminary data.</text>
</comment>
<name>X6P8D6_RETFI</name>
<evidence type="ECO:0000313" key="1">
    <source>
        <dbReference type="EMBL" id="ETO34363.1"/>
    </source>
</evidence>
<reference evidence="1 2" key="1">
    <citation type="journal article" date="2013" name="Curr. Biol.">
        <title>The Genome of the Foraminiferan Reticulomyxa filosa.</title>
        <authorList>
            <person name="Glockner G."/>
            <person name="Hulsmann N."/>
            <person name="Schleicher M."/>
            <person name="Noegel A.A."/>
            <person name="Eichinger L."/>
            <person name="Gallinger C."/>
            <person name="Pawlowski J."/>
            <person name="Sierra R."/>
            <person name="Euteneuer U."/>
            <person name="Pillet L."/>
            <person name="Moustafa A."/>
            <person name="Platzer M."/>
            <person name="Groth M."/>
            <person name="Szafranski K."/>
            <person name="Schliwa M."/>
        </authorList>
    </citation>
    <scope>NUCLEOTIDE SEQUENCE [LARGE SCALE GENOMIC DNA]</scope>
</reference>